<feature type="chain" id="PRO_5046906746" description="Tetratricopeptide repeat protein" evidence="1">
    <location>
        <begin position="21"/>
        <end position="886"/>
    </location>
</feature>
<dbReference type="Proteomes" id="UP001371305">
    <property type="component" value="Unassembled WGS sequence"/>
</dbReference>
<evidence type="ECO:0000313" key="2">
    <source>
        <dbReference type="EMBL" id="MEK7952032.1"/>
    </source>
</evidence>
<dbReference type="InterPro" id="IPR011990">
    <property type="entry name" value="TPR-like_helical_dom_sf"/>
</dbReference>
<evidence type="ECO:0000313" key="3">
    <source>
        <dbReference type="Proteomes" id="UP001371305"/>
    </source>
</evidence>
<evidence type="ECO:0000256" key="1">
    <source>
        <dbReference type="SAM" id="SignalP"/>
    </source>
</evidence>
<gene>
    <name evidence="2" type="ORF">WKV53_16070</name>
</gene>
<dbReference type="EMBL" id="JBBUKT010000006">
    <property type="protein sequence ID" value="MEK7952032.1"/>
    <property type="molecule type" value="Genomic_DNA"/>
</dbReference>
<name>A0ABU9AWA0_9BACT</name>
<organism evidence="2 3">
    <name type="scientific">Luteolibacter soli</name>
    <dbReference type="NCBI Taxonomy" id="3135280"/>
    <lineage>
        <taxon>Bacteria</taxon>
        <taxon>Pseudomonadati</taxon>
        <taxon>Verrucomicrobiota</taxon>
        <taxon>Verrucomicrobiia</taxon>
        <taxon>Verrucomicrobiales</taxon>
        <taxon>Verrucomicrobiaceae</taxon>
        <taxon>Luteolibacter</taxon>
    </lineage>
</organism>
<keyword evidence="1" id="KW-0732">Signal</keyword>
<dbReference type="SUPFAM" id="SSF48452">
    <property type="entry name" value="TPR-like"/>
    <property type="match status" value="1"/>
</dbReference>
<proteinExistence type="predicted"/>
<reference evidence="2 3" key="1">
    <citation type="submission" date="2024-04" db="EMBL/GenBank/DDBJ databases">
        <title>Luteolibacter sp. isolated from soil.</title>
        <authorList>
            <person name="An J."/>
        </authorList>
    </citation>
    <scope>NUCLEOTIDE SEQUENCE [LARGE SCALE GENOMIC DNA]</scope>
    <source>
        <strain evidence="2 3">Y139</strain>
    </source>
</reference>
<accession>A0ABU9AWA0</accession>
<feature type="signal peptide" evidence="1">
    <location>
        <begin position="1"/>
        <end position="20"/>
    </location>
</feature>
<keyword evidence="3" id="KW-1185">Reference proteome</keyword>
<dbReference type="RefSeq" id="WP_341405792.1">
    <property type="nucleotide sequence ID" value="NZ_JBBUKT010000006.1"/>
</dbReference>
<protein>
    <recommendedName>
        <fullName evidence="4">Tetratricopeptide repeat protein</fullName>
    </recommendedName>
</protein>
<dbReference type="Gene3D" id="1.25.40.10">
    <property type="entry name" value="Tetratricopeptide repeat domain"/>
    <property type="match status" value="2"/>
</dbReference>
<sequence length="886" mass="98742">MNLKKASTHWSIALATASLAVGAPVTPKEPLAMPDAVVALSDESYAVREKASHDLWAQGDKALPELRKVVEGKDPEAAVRARELIRKIELGILPDSSPKIVALVMRYDRGGVEEKRGVINELKRERAFRQILKLYALEKNEETLGMLEESVRGVAVDAARDCLASEPPDMAGAFAFLDMARPEASELMAKAALHRANGSLDEELKKAEHLEGEPGHLWRYALLTCAGRFPEAAAEADKAGQDQASARLLLLSGDPLPWLNVAGPSPQVVPAAGLQAYREFAINTWEGKPIPAELTRTLRRQTRGGDEEDQAKELRLLFLTGDLGEAEKRLTELDHCAAFYYFEATERVEDALKALGLDPAKPDYKALAAKRFRTIPDDDSEGTEVGELAALGYFLEHRGLLKELDDAFLGPLVELSRADQESYLSTINRLFHGPFTRVGLATIQPVLKSIAQFAGDDEVRWGMAVANLFDFEDPDRLWNWTATLDPKLDRSERLEWLCRIFGFLPDVDGSRDRFLDLAWKAIDKEEAGARRPMIEIMAALDDLLQDRGNTLRWIEALEQSDKGDNIFILRQKGRALASLERWKDGAAVWLRVIEMSPGEALDRMMAAICLRNAGEVEAADRQEKRAEMLSMGEVQMQFACAEEVAVAGDFERAGRWWMRAAAECTRGTAFFQDLLTRLIDQAQATGDWRRMAAFSEAQAFYQAAAGNGSYRIQPTFAMSTALQSRIDAGMALALSRLGQNRDASLKEIARWSAMPYAENAMADHFFAPMRAAGLTKQHDEIFERMWTNVTNRIKQFPECENSRNSGAWLASRANRRLDEAEGLLKKALETSPRQAAYLDTMAELQFARGDRKKAVEYSTRSIEGGALDLQLIRQHKRFTDGPFPPK</sequence>
<comment type="caution">
    <text evidence="2">The sequence shown here is derived from an EMBL/GenBank/DDBJ whole genome shotgun (WGS) entry which is preliminary data.</text>
</comment>
<evidence type="ECO:0008006" key="4">
    <source>
        <dbReference type="Google" id="ProtNLM"/>
    </source>
</evidence>